<keyword evidence="3" id="KW-1185">Reference proteome</keyword>
<dbReference type="PANTHER" id="PTHR43179:SF7">
    <property type="entry name" value="RHAMNOSYLTRANSFERASE WBBL"/>
    <property type="match status" value="1"/>
</dbReference>
<dbReference type="Pfam" id="PF00535">
    <property type="entry name" value="Glycos_transf_2"/>
    <property type="match status" value="1"/>
</dbReference>
<gene>
    <name evidence="2" type="ORF">MICH65_0540</name>
</gene>
<organism evidence="2 3">
    <name type="scientific">Candidatus Chazhemtobacterium aquaticus</name>
    <dbReference type="NCBI Taxonomy" id="2715735"/>
    <lineage>
        <taxon>Bacteria</taxon>
        <taxon>Candidatus Chazhemtobacteraceae</taxon>
        <taxon>Candidatus Chazhemtobacterium</taxon>
    </lineage>
</organism>
<proteinExistence type="predicted"/>
<dbReference type="InterPro" id="IPR029044">
    <property type="entry name" value="Nucleotide-diphossugar_trans"/>
</dbReference>
<dbReference type="SUPFAM" id="SSF53448">
    <property type="entry name" value="Nucleotide-diphospho-sugar transferases"/>
    <property type="match status" value="1"/>
</dbReference>
<dbReference type="Proteomes" id="UP000463983">
    <property type="component" value="Chromosome"/>
</dbReference>
<dbReference type="PANTHER" id="PTHR43179">
    <property type="entry name" value="RHAMNOSYLTRANSFERASE WBBL"/>
    <property type="match status" value="1"/>
</dbReference>
<reference evidence="3" key="1">
    <citation type="journal article" date="2020" name="Microorganisms">
        <title>Complete Genome of a Member of a New Bacterial Lineage in the Microgenomates Group Reveals an Unusual Nucleotide Composition Disparity Between Two Strands of DNA and Limited Metabolic Potential.</title>
        <authorList>
            <person name="Kadnikov V.V."/>
            <person name="Mardanov A.V."/>
            <person name="Beletsky A.V."/>
            <person name="Karnachuk O.V."/>
            <person name="Ravin N.V."/>
        </authorList>
    </citation>
    <scope>NUCLEOTIDE SEQUENCE [LARGE SCALE GENOMIC DNA]</scope>
</reference>
<dbReference type="KEGG" id="caqa:MICH65_0540"/>
<feature type="domain" description="Glycosyltransferase 2-like" evidence="1">
    <location>
        <begin position="6"/>
        <end position="125"/>
    </location>
</feature>
<accession>A0A857NDK7</accession>
<sequence length="296" mass="33310">MKLDLSIIIVSYNTKKYLRDCLNSLYSNTKGVKFEVIVVDNHSTDGSQQMLAKHFPKVKLIKSEQNLGFGRANNLGAKQAKGKYLLFLNPDTLITPDSIKESVKLADQTSKLGALTIRLLFADGTIQPTGGYFPTLLRLFAWHTALDELPVLKHLIGPIHPPASFYTHSFEPDWITGAFMLIPSPVFNKVSGFDEHIFMYGEDLELCYRLKQLGYKVIYSSSPSITHLQSKASSSQFALISEITGIKYFYKKHKPSWQLPLVNIIFKLGSLLRLLLFGIILGDDAKKQAYHQALKL</sequence>
<evidence type="ECO:0000313" key="2">
    <source>
        <dbReference type="EMBL" id="QHO63521.1"/>
    </source>
</evidence>
<dbReference type="Gene3D" id="3.90.550.10">
    <property type="entry name" value="Spore Coat Polysaccharide Biosynthesis Protein SpsA, Chain A"/>
    <property type="match status" value="1"/>
</dbReference>
<evidence type="ECO:0000313" key="3">
    <source>
        <dbReference type="Proteomes" id="UP000463983"/>
    </source>
</evidence>
<protein>
    <submittedName>
        <fullName evidence="2">Glycosyltransferase family 2 protein</fullName>
    </submittedName>
</protein>
<dbReference type="GO" id="GO:0016740">
    <property type="term" value="F:transferase activity"/>
    <property type="evidence" value="ECO:0007669"/>
    <property type="project" value="UniProtKB-KW"/>
</dbReference>
<evidence type="ECO:0000259" key="1">
    <source>
        <dbReference type="Pfam" id="PF00535"/>
    </source>
</evidence>
<keyword evidence="2" id="KW-0808">Transferase</keyword>
<dbReference type="AlphaFoldDB" id="A0A857NDK7"/>
<dbReference type="CDD" id="cd04186">
    <property type="entry name" value="GT_2_like_c"/>
    <property type="match status" value="1"/>
</dbReference>
<dbReference type="InterPro" id="IPR001173">
    <property type="entry name" value="Glyco_trans_2-like"/>
</dbReference>
<dbReference type="RefSeq" id="WP_161931899.1">
    <property type="nucleotide sequence ID" value="NZ_CP047901.1"/>
</dbReference>
<dbReference type="EMBL" id="CP047901">
    <property type="protein sequence ID" value="QHO63521.1"/>
    <property type="molecule type" value="Genomic_DNA"/>
</dbReference>
<name>A0A857NDK7_9BACT</name>